<dbReference type="InterPro" id="IPR000679">
    <property type="entry name" value="Znf_GATA"/>
</dbReference>
<keyword evidence="1" id="KW-0479">Metal-binding</keyword>
<dbReference type="SUPFAM" id="SSF57716">
    <property type="entry name" value="Glucocorticoid receptor-like (DNA-binding domain)"/>
    <property type="match status" value="1"/>
</dbReference>
<evidence type="ECO:0000256" key="6">
    <source>
        <dbReference type="ARBA" id="ARBA00023163"/>
    </source>
</evidence>
<evidence type="ECO:0000256" key="4">
    <source>
        <dbReference type="ARBA" id="ARBA00023015"/>
    </source>
</evidence>
<evidence type="ECO:0000256" key="1">
    <source>
        <dbReference type="ARBA" id="ARBA00022723"/>
    </source>
</evidence>
<dbReference type="PANTHER" id="PTHR46813:SF16">
    <property type="entry name" value="GATA TRANSCRIPTION FACTOR 18"/>
    <property type="match status" value="1"/>
</dbReference>
<dbReference type="Gene3D" id="3.30.50.10">
    <property type="entry name" value="Erythroid Transcription Factor GATA-1, subunit A"/>
    <property type="match status" value="1"/>
</dbReference>
<reference evidence="11 12" key="1">
    <citation type="submission" date="2021-02" db="EMBL/GenBank/DDBJ databases">
        <title>Plant Genome Project.</title>
        <authorList>
            <person name="Zhang R.-G."/>
        </authorList>
    </citation>
    <scope>NUCLEOTIDE SEQUENCE [LARGE SCALE GENOMIC DNA]</scope>
    <source>
        <tissue evidence="11">Leaves</tissue>
    </source>
</reference>
<dbReference type="EMBL" id="JAFEMO010000004">
    <property type="protein sequence ID" value="KAH7571991.1"/>
    <property type="molecule type" value="Genomic_DNA"/>
</dbReference>
<keyword evidence="5" id="KW-0238">DNA-binding</keyword>
<evidence type="ECO:0000313" key="12">
    <source>
        <dbReference type="Proteomes" id="UP000827721"/>
    </source>
</evidence>
<comment type="caution">
    <text evidence="11">The sequence shown here is derived from an EMBL/GenBank/DDBJ whole genome shotgun (WGS) entry which is preliminary data.</text>
</comment>
<feature type="region of interest" description="Disordered" evidence="9">
    <location>
        <begin position="22"/>
        <end position="52"/>
    </location>
</feature>
<keyword evidence="4" id="KW-0805">Transcription regulation</keyword>
<keyword evidence="3" id="KW-0862">Zinc</keyword>
<keyword evidence="12" id="KW-1185">Reference proteome</keyword>
<evidence type="ECO:0000256" key="5">
    <source>
        <dbReference type="ARBA" id="ARBA00023125"/>
    </source>
</evidence>
<evidence type="ECO:0000313" key="11">
    <source>
        <dbReference type="EMBL" id="KAH7571991.1"/>
    </source>
</evidence>
<name>A0ABQ8I5Z6_9ROSI</name>
<feature type="domain" description="GATA-type" evidence="10">
    <location>
        <begin position="63"/>
        <end position="91"/>
    </location>
</feature>
<proteinExistence type="inferred from homology"/>
<evidence type="ECO:0000256" key="2">
    <source>
        <dbReference type="ARBA" id="ARBA00022771"/>
    </source>
</evidence>
<protein>
    <recommendedName>
        <fullName evidence="10">GATA-type domain-containing protein</fullName>
    </recommendedName>
</protein>
<evidence type="ECO:0000256" key="9">
    <source>
        <dbReference type="SAM" id="MobiDB-lite"/>
    </source>
</evidence>
<dbReference type="CDD" id="cd00202">
    <property type="entry name" value="ZnF_GATA"/>
    <property type="match status" value="1"/>
</dbReference>
<evidence type="ECO:0000259" key="10">
    <source>
        <dbReference type="PROSITE" id="PS50114"/>
    </source>
</evidence>
<dbReference type="Pfam" id="PF00320">
    <property type="entry name" value="GATA"/>
    <property type="match status" value="1"/>
</dbReference>
<evidence type="ECO:0000256" key="3">
    <source>
        <dbReference type="ARBA" id="ARBA00022833"/>
    </source>
</evidence>
<evidence type="ECO:0000256" key="7">
    <source>
        <dbReference type="ARBA" id="ARBA00024019"/>
    </source>
</evidence>
<keyword evidence="6" id="KW-0804">Transcription</keyword>
<accession>A0ABQ8I5Z6</accession>
<sequence length="131" mass="14622">MPLPSVAMNDYRLINIPMRRVNRELRGESSSSSSGAGGSRRRSSGMRPQQTVIDPYKRCTNYNCNTNVTPMWRKGPLGTKTLCNACGIKYKEEEDRKKAIEAASCRSNNQTVGDVDYDTGAGLDFVFNMKM</sequence>
<evidence type="ECO:0000256" key="8">
    <source>
        <dbReference type="PROSITE-ProRule" id="PRU00094"/>
    </source>
</evidence>
<gene>
    <name evidence="11" type="ORF">JRO89_XS04G0181200</name>
</gene>
<keyword evidence="2 8" id="KW-0863">Zinc-finger</keyword>
<comment type="similarity">
    <text evidence="7">Belongs to the type IV zinc-finger family. Class B subfamily.</text>
</comment>
<dbReference type="PROSITE" id="PS50114">
    <property type="entry name" value="GATA_ZN_FINGER_2"/>
    <property type="match status" value="1"/>
</dbReference>
<dbReference type="SMART" id="SM00401">
    <property type="entry name" value="ZnF_GATA"/>
    <property type="match status" value="1"/>
</dbReference>
<dbReference type="Proteomes" id="UP000827721">
    <property type="component" value="Unassembled WGS sequence"/>
</dbReference>
<organism evidence="11 12">
    <name type="scientific">Xanthoceras sorbifolium</name>
    <dbReference type="NCBI Taxonomy" id="99658"/>
    <lineage>
        <taxon>Eukaryota</taxon>
        <taxon>Viridiplantae</taxon>
        <taxon>Streptophyta</taxon>
        <taxon>Embryophyta</taxon>
        <taxon>Tracheophyta</taxon>
        <taxon>Spermatophyta</taxon>
        <taxon>Magnoliopsida</taxon>
        <taxon>eudicotyledons</taxon>
        <taxon>Gunneridae</taxon>
        <taxon>Pentapetalae</taxon>
        <taxon>rosids</taxon>
        <taxon>malvids</taxon>
        <taxon>Sapindales</taxon>
        <taxon>Sapindaceae</taxon>
        <taxon>Xanthoceroideae</taxon>
        <taxon>Xanthoceras</taxon>
    </lineage>
</organism>
<dbReference type="PANTHER" id="PTHR46813">
    <property type="entry name" value="GATA TRANSCRIPTION FACTOR 18"/>
    <property type="match status" value="1"/>
</dbReference>
<dbReference type="InterPro" id="IPR013088">
    <property type="entry name" value="Znf_NHR/GATA"/>
</dbReference>